<dbReference type="Pfam" id="PF05973">
    <property type="entry name" value="Gp49"/>
    <property type="match status" value="1"/>
</dbReference>
<evidence type="ECO:0008006" key="2">
    <source>
        <dbReference type="Google" id="ProtNLM"/>
    </source>
</evidence>
<proteinExistence type="predicted"/>
<accession>A0A0W8G4P8</accession>
<comment type="caution">
    <text evidence="1">The sequence shown here is derived from an EMBL/GenBank/DDBJ whole genome shotgun (WGS) entry which is preliminary data.</text>
</comment>
<sequence>MEEFEALPADMRAKLQRTFRLVEERGLTALVMPLARPVDGRIWEFRATGRDGIARSLYAAASGQTLLVLRTFIKKTPKTPRGEIDIARRRLEGEEDA</sequence>
<organism evidence="1">
    <name type="scientific">hydrocarbon metagenome</name>
    <dbReference type="NCBI Taxonomy" id="938273"/>
    <lineage>
        <taxon>unclassified sequences</taxon>
        <taxon>metagenomes</taxon>
        <taxon>ecological metagenomes</taxon>
    </lineage>
</organism>
<dbReference type="AlphaFoldDB" id="A0A0W8G4P8"/>
<protein>
    <recommendedName>
        <fullName evidence="2">Type II toxin-antitoxin system RelE/ParE family toxin</fullName>
    </recommendedName>
</protein>
<evidence type="ECO:0000313" key="1">
    <source>
        <dbReference type="EMBL" id="KUG28117.1"/>
    </source>
</evidence>
<name>A0A0W8G4P8_9ZZZZ</name>
<dbReference type="InterPro" id="IPR009241">
    <property type="entry name" value="HigB-like"/>
</dbReference>
<gene>
    <name evidence="1" type="ORF">ASZ90_002012</name>
</gene>
<reference evidence="1" key="1">
    <citation type="journal article" date="2015" name="Proc. Natl. Acad. Sci. U.S.A.">
        <title>Networks of energetic and metabolic interactions define dynamics in microbial communities.</title>
        <authorList>
            <person name="Embree M."/>
            <person name="Liu J.K."/>
            <person name="Al-Bassam M.M."/>
            <person name="Zengler K."/>
        </authorList>
    </citation>
    <scope>NUCLEOTIDE SEQUENCE</scope>
</reference>
<dbReference type="EMBL" id="LNQE01000257">
    <property type="protein sequence ID" value="KUG28117.1"/>
    <property type="molecule type" value="Genomic_DNA"/>
</dbReference>